<evidence type="ECO:0000313" key="2">
    <source>
        <dbReference type="EMBL" id="GAA4516772.1"/>
    </source>
</evidence>
<dbReference type="EMBL" id="BAABHF010000054">
    <property type="protein sequence ID" value="GAA4516772.1"/>
    <property type="molecule type" value="Genomic_DNA"/>
</dbReference>
<sequence>MTVRTLVLSFIGAGVLASALAPAAMAGTDNWRFVKVYRSLASCQGAGKSIVGRHQAREYRCENDYNKAGVPVLDLYTR</sequence>
<keyword evidence="1" id="KW-0732">Signal</keyword>
<feature type="signal peptide" evidence="1">
    <location>
        <begin position="1"/>
        <end position="26"/>
    </location>
</feature>
<feature type="chain" id="PRO_5045905092" evidence="1">
    <location>
        <begin position="27"/>
        <end position="78"/>
    </location>
</feature>
<reference evidence="3" key="1">
    <citation type="journal article" date="2019" name="Int. J. Syst. Evol. Microbiol.">
        <title>The Global Catalogue of Microorganisms (GCM) 10K type strain sequencing project: providing services to taxonomists for standard genome sequencing and annotation.</title>
        <authorList>
            <consortium name="The Broad Institute Genomics Platform"/>
            <consortium name="The Broad Institute Genome Sequencing Center for Infectious Disease"/>
            <person name="Wu L."/>
            <person name="Ma J."/>
        </authorList>
    </citation>
    <scope>NUCLEOTIDE SEQUENCE [LARGE SCALE GENOMIC DNA]</scope>
    <source>
        <strain evidence="3">JCM 17933</strain>
    </source>
</reference>
<protein>
    <submittedName>
        <fullName evidence="2">Uncharacterized protein</fullName>
    </submittedName>
</protein>
<proteinExistence type="predicted"/>
<organism evidence="2 3">
    <name type="scientific">Actinoallomurus oryzae</name>
    <dbReference type="NCBI Taxonomy" id="502180"/>
    <lineage>
        <taxon>Bacteria</taxon>
        <taxon>Bacillati</taxon>
        <taxon>Actinomycetota</taxon>
        <taxon>Actinomycetes</taxon>
        <taxon>Streptosporangiales</taxon>
        <taxon>Thermomonosporaceae</taxon>
        <taxon>Actinoallomurus</taxon>
    </lineage>
</organism>
<keyword evidence="3" id="KW-1185">Reference proteome</keyword>
<gene>
    <name evidence="2" type="ORF">GCM10023191_088260</name>
</gene>
<comment type="caution">
    <text evidence="2">The sequence shown here is derived from an EMBL/GenBank/DDBJ whole genome shotgun (WGS) entry which is preliminary data.</text>
</comment>
<name>A0ABP8R2V5_9ACTN</name>
<dbReference type="Proteomes" id="UP001500503">
    <property type="component" value="Unassembled WGS sequence"/>
</dbReference>
<evidence type="ECO:0000313" key="3">
    <source>
        <dbReference type="Proteomes" id="UP001500503"/>
    </source>
</evidence>
<evidence type="ECO:0000256" key="1">
    <source>
        <dbReference type="SAM" id="SignalP"/>
    </source>
</evidence>
<dbReference type="RefSeq" id="WP_345474455.1">
    <property type="nucleotide sequence ID" value="NZ_BAABHF010000054.1"/>
</dbReference>
<accession>A0ABP8R2V5</accession>